<evidence type="ECO:0008006" key="4">
    <source>
        <dbReference type="Google" id="ProtNLM"/>
    </source>
</evidence>
<dbReference type="STRING" id="1335048.AKL17_1228"/>
<keyword evidence="3" id="KW-1185">Reference proteome</keyword>
<keyword evidence="1" id="KW-0812">Transmembrane</keyword>
<name>A0A159Z2X8_9RHOB</name>
<organism evidence="2 3">
    <name type="scientific">Frigidibacter mobilis</name>
    <dbReference type="NCBI Taxonomy" id="1335048"/>
    <lineage>
        <taxon>Bacteria</taxon>
        <taxon>Pseudomonadati</taxon>
        <taxon>Pseudomonadota</taxon>
        <taxon>Alphaproteobacteria</taxon>
        <taxon>Rhodobacterales</taxon>
        <taxon>Paracoccaceae</taxon>
        <taxon>Frigidibacter</taxon>
    </lineage>
</organism>
<keyword evidence="1" id="KW-0472">Membrane</keyword>
<dbReference type="KEGG" id="daa:AKL17_1228"/>
<protein>
    <recommendedName>
        <fullName evidence="4">MFS transporter</fullName>
    </recommendedName>
</protein>
<dbReference type="AlphaFoldDB" id="A0A159Z2X8"/>
<evidence type="ECO:0000313" key="2">
    <source>
        <dbReference type="EMBL" id="AMY68484.1"/>
    </source>
</evidence>
<gene>
    <name evidence="2" type="ORF">AKL17_1228</name>
</gene>
<evidence type="ECO:0000313" key="3">
    <source>
        <dbReference type="Proteomes" id="UP000076128"/>
    </source>
</evidence>
<feature type="transmembrane region" description="Helical" evidence="1">
    <location>
        <begin position="50"/>
        <end position="72"/>
    </location>
</feature>
<sequence>MLDKYIDNDDPTKVRKSLLTVALLTVFFANIQFASNELSILGLRVVIDPARLVAFGQIASGGLTVIFVIRALP</sequence>
<dbReference type="Proteomes" id="UP000076128">
    <property type="component" value="Chromosome"/>
</dbReference>
<dbReference type="EMBL" id="CP012661">
    <property type="protein sequence ID" value="AMY68484.1"/>
    <property type="molecule type" value="Genomic_DNA"/>
</dbReference>
<proteinExistence type="predicted"/>
<accession>A0A159Z2X8</accession>
<reference evidence="2 3" key="1">
    <citation type="submission" date="2015-09" db="EMBL/GenBank/DDBJ databases">
        <title>Complete genome sequence of Defluviimonas alba cai42t isolated from an oilfield in Xinjiang.</title>
        <authorList>
            <person name="Geng S."/>
            <person name="Pan X."/>
            <person name="Wu X."/>
        </authorList>
    </citation>
    <scope>NUCLEOTIDE SEQUENCE [LARGE SCALE GENOMIC DNA]</scope>
    <source>
        <strain evidence="3">cai42</strain>
    </source>
</reference>
<dbReference type="RefSeq" id="WP_066811581.1">
    <property type="nucleotide sequence ID" value="NZ_CP012661.1"/>
</dbReference>
<evidence type="ECO:0000256" key="1">
    <source>
        <dbReference type="SAM" id="Phobius"/>
    </source>
</evidence>
<keyword evidence="1" id="KW-1133">Transmembrane helix</keyword>